<evidence type="ECO:0000313" key="12">
    <source>
        <dbReference type="EMBL" id="RNA05982.1"/>
    </source>
</evidence>
<gene>
    <name evidence="12" type="ORF">BpHYR1_011394</name>
</gene>
<dbReference type="STRING" id="10195.A0A3M7Q463"/>
<dbReference type="Proteomes" id="UP000276133">
    <property type="component" value="Unassembled WGS sequence"/>
</dbReference>
<sequence length="334" mass="37866">MNDISKEKKISEVKKRPHKMQQVISSSCGALVTSLLMTPLDVVKIRLQSQNHMKHRGDCFFYRNGLMDHLCTCFNGPDSWYNRKIPGGRYHGTLDAMVKIAKVEGITSLWSGLPPTLFMAFPQVVLYFTTYEESKRMLGYHEILNPNPVIPVLSGGLARMFAVTAVSPLELIRTKIQSEKLKYKDLIDAVKFAIKEQGVKSLYRGWVSTVLRDVPFSMIYWLNYESLKSFFLKRQHNKSLSSVSVFFCGATAGSVAALITCPLDVVKTYRQVQLGEKDVPKHARKTWKIIKQIYRIKGVSGLFAGATPRVTKVAMSCAIMITSFEYFKNLFEHS</sequence>
<evidence type="ECO:0000256" key="10">
    <source>
        <dbReference type="PROSITE-ProRule" id="PRU00282"/>
    </source>
</evidence>
<organism evidence="12 13">
    <name type="scientific">Brachionus plicatilis</name>
    <name type="common">Marine rotifer</name>
    <name type="synonym">Brachionus muelleri</name>
    <dbReference type="NCBI Taxonomy" id="10195"/>
    <lineage>
        <taxon>Eukaryota</taxon>
        <taxon>Metazoa</taxon>
        <taxon>Spiralia</taxon>
        <taxon>Gnathifera</taxon>
        <taxon>Rotifera</taxon>
        <taxon>Eurotatoria</taxon>
        <taxon>Monogononta</taxon>
        <taxon>Pseudotrocha</taxon>
        <taxon>Ploima</taxon>
        <taxon>Brachionidae</taxon>
        <taxon>Brachionus</taxon>
    </lineage>
</organism>
<dbReference type="Gene3D" id="1.50.40.10">
    <property type="entry name" value="Mitochondrial carrier domain"/>
    <property type="match status" value="1"/>
</dbReference>
<dbReference type="PANTHER" id="PTHR45760">
    <property type="entry name" value="FI19922P1-RELATED"/>
    <property type="match status" value="1"/>
</dbReference>
<evidence type="ECO:0000256" key="7">
    <source>
        <dbReference type="ARBA" id="ARBA00022989"/>
    </source>
</evidence>
<evidence type="ECO:0000256" key="6">
    <source>
        <dbReference type="ARBA" id="ARBA00022792"/>
    </source>
</evidence>
<evidence type="ECO:0000256" key="1">
    <source>
        <dbReference type="ARBA" id="ARBA00004448"/>
    </source>
</evidence>
<accession>A0A3M7Q463</accession>
<evidence type="ECO:0000256" key="2">
    <source>
        <dbReference type="ARBA" id="ARBA00006375"/>
    </source>
</evidence>
<protein>
    <submittedName>
        <fullName evidence="12">Solute carrier family 25 member 40</fullName>
    </submittedName>
</protein>
<dbReference type="PROSITE" id="PS50920">
    <property type="entry name" value="SOLCAR"/>
    <property type="match status" value="3"/>
</dbReference>
<keyword evidence="7" id="KW-1133">Transmembrane helix</keyword>
<feature type="repeat" description="Solcar" evidence="10">
    <location>
        <begin position="240"/>
        <end position="330"/>
    </location>
</feature>
<dbReference type="OrthoDB" id="1747031at2759"/>
<keyword evidence="4 10" id="KW-0812">Transmembrane</keyword>
<keyword evidence="8" id="KW-0496">Mitochondrion</keyword>
<evidence type="ECO:0000256" key="4">
    <source>
        <dbReference type="ARBA" id="ARBA00022692"/>
    </source>
</evidence>
<evidence type="ECO:0000256" key="3">
    <source>
        <dbReference type="ARBA" id="ARBA00022448"/>
    </source>
</evidence>
<evidence type="ECO:0000256" key="9">
    <source>
        <dbReference type="ARBA" id="ARBA00023136"/>
    </source>
</evidence>
<dbReference type="InterPro" id="IPR018108">
    <property type="entry name" value="MCP_transmembrane"/>
</dbReference>
<dbReference type="Pfam" id="PF00153">
    <property type="entry name" value="Mito_carr"/>
    <property type="match status" value="4"/>
</dbReference>
<proteinExistence type="inferred from homology"/>
<dbReference type="InterPro" id="IPR023395">
    <property type="entry name" value="MCP_dom_sf"/>
</dbReference>
<evidence type="ECO:0000256" key="11">
    <source>
        <dbReference type="RuleBase" id="RU000488"/>
    </source>
</evidence>
<dbReference type="AlphaFoldDB" id="A0A3M7Q463"/>
<dbReference type="GO" id="GO:0005743">
    <property type="term" value="C:mitochondrial inner membrane"/>
    <property type="evidence" value="ECO:0007669"/>
    <property type="project" value="UniProtKB-SubCell"/>
</dbReference>
<evidence type="ECO:0000313" key="13">
    <source>
        <dbReference type="Proteomes" id="UP000276133"/>
    </source>
</evidence>
<dbReference type="InterPro" id="IPR045315">
    <property type="entry name" value="Mtm1-like"/>
</dbReference>
<keyword evidence="13" id="KW-1185">Reference proteome</keyword>
<comment type="caution">
    <text evidence="12">The sequence shown here is derived from an EMBL/GenBank/DDBJ whole genome shotgun (WGS) entry which is preliminary data.</text>
</comment>
<evidence type="ECO:0000256" key="8">
    <source>
        <dbReference type="ARBA" id="ARBA00023128"/>
    </source>
</evidence>
<evidence type="ECO:0000256" key="5">
    <source>
        <dbReference type="ARBA" id="ARBA00022737"/>
    </source>
</evidence>
<dbReference type="PANTHER" id="PTHR45760:SF2">
    <property type="entry name" value="FI19922P1-RELATED"/>
    <property type="match status" value="1"/>
</dbReference>
<name>A0A3M7Q463_BRAPC</name>
<reference evidence="12 13" key="1">
    <citation type="journal article" date="2018" name="Sci. Rep.">
        <title>Genomic signatures of local adaptation to the degree of environmental predictability in rotifers.</title>
        <authorList>
            <person name="Franch-Gras L."/>
            <person name="Hahn C."/>
            <person name="Garcia-Roger E.M."/>
            <person name="Carmona M.J."/>
            <person name="Serra M."/>
            <person name="Gomez A."/>
        </authorList>
    </citation>
    <scope>NUCLEOTIDE SEQUENCE [LARGE SCALE GENOMIC DNA]</scope>
    <source>
        <strain evidence="12">HYR1</strain>
    </source>
</reference>
<keyword evidence="9 10" id="KW-0472">Membrane</keyword>
<dbReference type="SUPFAM" id="SSF103506">
    <property type="entry name" value="Mitochondrial carrier"/>
    <property type="match status" value="1"/>
</dbReference>
<comment type="subcellular location">
    <subcellularLocation>
        <location evidence="1">Mitochondrion inner membrane</location>
        <topology evidence="1">Multi-pass membrane protein</topology>
    </subcellularLocation>
</comment>
<keyword evidence="3 11" id="KW-0813">Transport</keyword>
<feature type="repeat" description="Solcar" evidence="10">
    <location>
        <begin position="146"/>
        <end position="230"/>
    </location>
</feature>
<dbReference type="EMBL" id="REGN01007541">
    <property type="protein sequence ID" value="RNA05982.1"/>
    <property type="molecule type" value="Genomic_DNA"/>
</dbReference>
<feature type="repeat" description="Solcar" evidence="10">
    <location>
        <begin position="17"/>
        <end position="137"/>
    </location>
</feature>
<comment type="similarity">
    <text evidence="2 11">Belongs to the mitochondrial carrier (TC 2.A.29) family.</text>
</comment>
<keyword evidence="5" id="KW-0677">Repeat</keyword>
<keyword evidence="6" id="KW-0999">Mitochondrion inner membrane</keyword>
<dbReference type="GO" id="GO:1990542">
    <property type="term" value="P:mitochondrial transmembrane transport"/>
    <property type="evidence" value="ECO:0007669"/>
    <property type="project" value="InterPro"/>
</dbReference>